<evidence type="ECO:0000256" key="10">
    <source>
        <dbReference type="ARBA" id="ARBA00049473"/>
    </source>
</evidence>
<gene>
    <name evidence="18" type="ORF">SYN_01447</name>
</gene>
<dbReference type="Gene3D" id="3.40.50.920">
    <property type="match status" value="1"/>
</dbReference>
<protein>
    <recommendedName>
        <fullName evidence="5 11">Transketolase</fullName>
        <ecNumber evidence="5 11">2.2.1.1</ecNumber>
    </recommendedName>
</protein>
<dbReference type="FunFam" id="3.40.50.920:FF:000003">
    <property type="entry name" value="Transketolase"/>
    <property type="match status" value="1"/>
</dbReference>
<feature type="active site" description="Proton donor" evidence="12">
    <location>
        <position position="429"/>
    </location>
</feature>
<dbReference type="EC" id="2.2.1.1" evidence="5 11"/>
<keyword evidence="19" id="KW-1185">Reference proteome</keyword>
<dbReference type="CDD" id="cd02012">
    <property type="entry name" value="TPP_TK"/>
    <property type="match status" value="1"/>
</dbReference>
<keyword evidence="6 18" id="KW-0808">Transferase</keyword>
<dbReference type="InterPro" id="IPR005475">
    <property type="entry name" value="Transketolase-like_Pyr-bd"/>
</dbReference>
<reference evidence="18 19" key="1">
    <citation type="journal article" date="2007" name="Proc. Natl. Acad. Sci. U.S.A.">
        <title>The genome of Syntrophus aciditrophicus: life at the thermodynamic limit of microbial growth.</title>
        <authorList>
            <person name="McInerney M.J."/>
            <person name="Rohlin L."/>
            <person name="Mouttaki H."/>
            <person name="Kim U."/>
            <person name="Krupp R.S."/>
            <person name="Rios-Hernandez L."/>
            <person name="Sieber J."/>
            <person name="Struchtemeyer C.G."/>
            <person name="Bhattacharyya A."/>
            <person name="Campbell J.W."/>
            <person name="Gunsalus R.P."/>
        </authorList>
    </citation>
    <scope>NUCLEOTIDE SEQUENCE [LARGE SCALE GENOMIC DNA]</scope>
    <source>
        <strain evidence="18 19">SB</strain>
    </source>
</reference>
<dbReference type="EMBL" id="CP000252">
    <property type="protein sequence ID" value="ABC76129.1"/>
    <property type="molecule type" value="Genomic_DNA"/>
</dbReference>
<sequence length="689" mass="74645">MSKTTAFEEKCINTIRFLAADAIEKAKSGHPGMPMGAAAAAHTLWVSHLKHNPVNPRWVDRDRFVLSAGHASMLLYVLLHLTGYDLSMDDLKAFRQWESRTPGHPELHCAPGVEVTTGPLGQGLSNAVGMAIAEAHLAARFNRPDCEVVDHFTYVLASDGDIMEGVTAESCSLAGHLGLGKLIVLYDDNRVSLAGTTSLSFTEDVGRRFEAYGWQVLRVQEGNRPAAINAALQQARAEESKPSIISVQTVLGYGAPHKQGTADAHGSPLGRDELDAAKKNLGWPVDPTFFVPEDVSNFYREALDRGKAREEQWLQTFERYRRQYPEQAAEFSRVLAGRLPDDWEAALPVYGEGAADVATRKAGETVMQALAPKIPELMGGSADLNPSTFTWLKGLGDFQPPGFSPEGVQGRVGGPWGYEGRNIHYGVREHAMGAISVGMALHGGILPYTATFLTFADYMRPPIRLSALMGLRVIYVFTHDSIGLGEDGPTHQPIEHIMNLRAVPNLTVIRPADAGETVEAWREAIRNTEGPTTLIFSRQNLPVLDRAKLAPATGLRKGGYTLWESGEGIPDIILIGTGSEVVPTLEAGHRLAVDGVAVRVVSMPSWELFDRQPDAYREAVLPSAVRARVAVEAGIKLGWERYVGLDGAIVGLEGFGASAPAKVLFEKFGITVENVTAAARALLRARVTS</sequence>
<comment type="cofactor">
    <cofactor evidence="1">
        <name>Ca(2+)</name>
        <dbReference type="ChEBI" id="CHEBI:29108"/>
    </cofactor>
</comment>
<feature type="binding site" evidence="14">
    <location>
        <begin position="118"/>
        <end position="120"/>
    </location>
    <ligand>
        <name>thiamine diphosphate</name>
        <dbReference type="ChEBI" id="CHEBI:58937"/>
    </ligand>
</feature>
<evidence type="ECO:0000256" key="6">
    <source>
        <dbReference type="ARBA" id="ARBA00022679"/>
    </source>
</evidence>
<dbReference type="PANTHER" id="PTHR43522:SF2">
    <property type="entry name" value="TRANSKETOLASE 1-RELATED"/>
    <property type="match status" value="1"/>
</dbReference>
<dbReference type="InParanoid" id="Q2LQ36"/>
<evidence type="ECO:0000256" key="13">
    <source>
        <dbReference type="PIRSR" id="PIRSR605478-2"/>
    </source>
</evidence>
<evidence type="ECO:0000256" key="12">
    <source>
        <dbReference type="PIRSR" id="PIRSR605478-1"/>
    </source>
</evidence>
<comment type="catalytic activity">
    <reaction evidence="10">
        <text>D-sedoheptulose 7-phosphate + D-glyceraldehyde 3-phosphate = aldehydo-D-ribose 5-phosphate + D-xylulose 5-phosphate</text>
        <dbReference type="Rhea" id="RHEA:10508"/>
        <dbReference type="ChEBI" id="CHEBI:57483"/>
        <dbReference type="ChEBI" id="CHEBI:57737"/>
        <dbReference type="ChEBI" id="CHEBI:58273"/>
        <dbReference type="ChEBI" id="CHEBI:59776"/>
        <dbReference type="EC" id="2.2.1.1"/>
    </reaction>
</comment>
<dbReference type="InterPro" id="IPR033247">
    <property type="entry name" value="Transketolase_fam"/>
</dbReference>
<keyword evidence="8 15" id="KW-0460">Magnesium</keyword>
<comment type="cofactor">
    <cofactor evidence="15">
        <name>Mg(2+)</name>
        <dbReference type="ChEBI" id="CHEBI:18420"/>
    </cofactor>
    <text evidence="15">Binds 1 Mg(2+) ion per subunit. Can also utilize other divalent metal cations, such as Ca(2+), Mn(2+) and Co(2+).</text>
</comment>
<feature type="binding site" evidence="13">
    <location>
        <position position="538"/>
    </location>
    <ligand>
        <name>substrate</name>
    </ligand>
</feature>
<feature type="binding site" evidence="13">
    <location>
        <position position="487"/>
    </location>
    <ligand>
        <name>substrate</name>
    </ligand>
</feature>
<dbReference type="AlphaFoldDB" id="Q2LQ36"/>
<comment type="cofactor">
    <cofactor evidence="2">
        <name>Co(2+)</name>
        <dbReference type="ChEBI" id="CHEBI:48828"/>
    </cofactor>
</comment>
<feature type="binding site" evidence="13">
    <location>
        <position position="479"/>
    </location>
    <ligand>
        <name>substrate</name>
    </ligand>
</feature>
<feature type="binding site" evidence="14">
    <location>
        <position position="455"/>
    </location>
    <ligand>
        <name>thiamine diphosphate</name>
        <dbReference type="ChEBI" id="CHEBI:58937"/>
    </ligand>
</feature>
<evidence type="ECO:0000256" key="15">
    <source>
        <dbReference type="PIRSR" id="PIRSR605478-4"/>
    </source>
</evidence>
<dbReference type="InterPro" id="IPR055152">
    <property type="entry name" value="Transketolase-like_C_2"/>
</dbReference>
<dbReference type="Pfam" id="PF00456">
    <property type="entry name" value="Transketolase_N"/>
    <property type="match status" value="1"/>
</dbReference>
<evidence type="ECO:0000256" key="11">
    <source>
        <dbReference type="NCBIfam" id="TIGR00232"/>
    </source>
</evidence>
<dbReference type="Pfam" id="PF22613">
    <property type="entry name" value="Transketolase_C_1"/>
    <property type="match status" value="1"/>
</dbReference>
<evidence type="ECO:0000256" key="3">
    <source>
        <dbReference type="ARBA" id="ARBA00007131"/>
    </source>
</evidence>
<evidence type="ECO:0000313" key="18">
    <source>
        <dbReference type="EMBL" id="ABC76129.1"/>
    </source>
</evidence>
<proteinExistence type="inferred from homology"/>
<evidence type="ECO:0000256" key="4">
    <source>
        <dbReference type="ARBA" id="ARBA00011738"/>
    </source>
</evidence>
<name>Q2LQ36_SYNAS</name>
<evidence type="ECO:0000256" key="14">
    <source>
        <dbReference type="PIRSR" id="PIRSR605478-3"/>
    </source>
</evidence>
<evidence type="ECO:0000256" key="9">
    <source>
        <dbReference type="ARBA" id="ARBA00023052"/>
    </source>
</evidence>
<dbReference type="Proteomes" id="UP000001933">
    <property type="component" value="Chromosome"/>
</dbReference>
<feature type="binding site" evidence="13">
    <location>
        <position position="387"/>
    </location>
    <ligand>
        <name>substrate</name>
    </ligand>
</feature>
<dbReference type="OrthoDB" id="8732661at2"/>
<dbReference type="SUPFAM" id="SSF52922">
    <property type="entry name" value="TK C-terminal domain-like"/>
    <property type="match status" value="1"/>
</dbReference>
<keyword evidence="7 15" id="KW-0479">Metal-binding</keyword>
<dbReference type="SMART" id="SM00861">
    <property type="entry name" value="Transket_pyr"/>
    <property type="match status" value="1"/>
</dbReference>
<comment type="subunit">
    <text evidence="4">Homodimer.</text>
</comment>
<feature type="binding site" evidence="14">
    <location>
        <position position="189"/>
    </location>
    <ligand>
        <name>thiamine diphosphate</name>
        <dbReference type="ChEBI" id="CHEBI:58937"/>
    </ligand>
</feature>
<feature type="binding site" evidence="14">
    <location>
        <position position="265"/>
    </location>
    <ligand>
        <name>thiamine diphosphate</name>
        <dbReference type="ChEBI" id="CHEBI:58937"/>
    </ligand>
</feature>
<dbReference type="InterPro" id="IPR005478">
    <property type="entry name" value="Transketolase_bac-like"/>
</dbReference>
<dbReference type="FunCoup" id="Q2LQ36">
    <property type="interactions" value="468"/>
</dbReference>
<dbReference type="CDD" id="cd07033">
    <property type="entry name" value="TPP_PYR_DXS_TK_like"/>
    <property type="match status" value="1"/>
</dbReference>
<dbReference type="STRING" id="56780.SYN_01447"/>
<dbReference type="KEGG" id="sat:SYN_01447"/>
<comment type="cofactor">
    <cofactor evidence="14">
        <name>thiamine diphosphate</name>
        <dbReference type="ChEBI" id="CHEBI:58937"/>
    </cofactor>
    <text evidence="14">Binds 1 thiamine pyrophosphate per subunit. During the reaction, the substrate forms a covalent intermediate with the cofactor.</text>
</comment>
<feature type="binding site" evidence="14">
    <location>
        <position position="70"/>
    </location>
    <ligand>
        <name>thiamine diphosphate</name>
        <dbReference type="ChEBI" id="CHEBI:58937"/>
    </ligand>
</feature>
<feature type="site" description="Important for catalytic activity" evidence="16">
    <location>
        <position position="30"/>
    </location>
</feature>
<accession>Q2LQ36</accession>
<dbReference type="GO" id="GO:0046872">
    <property type="term" value="F:metal ion binding"/>
    <property type="evidence" value="ECO:0007669"/>
    <property type="project" value="UniProtKB-KW"/>
</dbReference>
<dbReference type="eggNOG" id="COG0021">
    <property type="taxonomic scope" value="Bacteria"/>
</dbReference>
<feature type="site" description="Important for catalytic activity" evidence="16">
    <location>
        <position position="265"/>
    </location>
</feature>
<evidence type="ECO:0000259" key="17">
    <source>
        <dbReference type="SMART" id="SM00861"/>
    </source>
</evidence>
<dbReference type="NCBIfam" id="TIGR00232">
    <property type="entry name" value="tktlase_bact"/>
    <property type="match status" value="1"/>
</dbReference>
<dbReference type="HOGENOM" id="CLU_009227_0_0_7"/>
<evidence type="ECO:0000256" key="2">
    <source>
        <dbReference type="ARBA" id="ARBA00001941"/>
    </source>
</evidence>
<feature type="binding site" evidence="13">
    <location>
        <position position="265"/>
    </location>
    <ligand>
        <name>substrate</name>
    </ligand>
</feature>
<evidence type="ECO:0000256" key="1">
    <source>
        <dbReference type="ARBA" id="ARBA00001913"/>
    </source>
</evidence>
<evidence type="ECO:0000256" key="5">
    <source>
        <dbReference type="ARBA" id="ARBA00013152"/>
    </source>
</evidence>
<dbReference type="GO" id="GO:0004802">
    <property type="term" value="F:transketolase activity"/>
    <property type="evidence" value="ECO:0007669"/>
    <property type="project" value="UniProtKB-UniRule"/>
</dbReference>
<comment type="similarity">
    <text evidence="3">Belongs to the transketolase family.</text>
</comment>
<evidence type="ECO:0000256" key="8">
    <source>
        <dbReference type="ARBA" id="ARBA00022842"/>
    </source>
</evidence>
<feature type="binding site" evidence="15">
    <location>
        <position position="191"/>
    </location>
    <ligand>
        <name>Mg(2+)</name>
        <dbReference type="ChEBI" id="CHEBI:18420"/>
    </ligand>
</feature>
<feature type="domain" description="Transketolase-like pyrimidine-binding" evidence="17">
    <location>
        <begin position="357"/>
        <end position="543"/>
    </location>
</feature>
<dbReference type="Gene3D" id="3.40.50.970">
    <property type="match status" value="2"/>
</dbReference>
<dbReference type="Pfam" id="PF02779">
    <property type="entry name" value="Transket_pyr"/>
    <property type="match status" value="1"/>
</dbReference>
<dbReference type="GO" id="GO:0009052">
    <property type="term" value="P:pentose-phosphate shunt, non-oxidative branch"/>
    <property type="evidence" value="ECO:0007669"/>
    <property type="project" value="UniProtKB-ARBA"/>
</dbReference>
<keyword evidence="9 14" id="KW-0786">Thiamine pyrophosphate</keyword>
<dbReference type="FunFam" id="3.40.50.970:FF:000003">
    <property type="entry name" value="Transketolase"/>
    <property type="match status" value="1"/>
</dbReference>
<dbReference type="SUPFAM" id="SSF52518">
    <property type="entry name" value="Thiamin diphosphate-binding fold (THDP-binding)"/>
    <property type="match status" value="2"/>
</dbReference>
<dbReference type="PROSITE" id="PS00801">
    <property type="entry name" value="TRANSKETOLASE_1"/>
    <property type="match status" value="1"/>
</dbReference>
<evidence type="ECO:0000256" key="7">
    <source>
        <dbReference type="ARBA" id="ARBA00022723"/>
    </source>
</evidence>
<dbReference type="PANTHER" id="PTHR43522">
    <property type="entry name" value="TRANSKETOLASE"/>
    <property type="match status" value="1"/>
</dbReference>
<dbReference type="InterPro" id="IPR029061">
    <property type="entry name" value="THDP-binding"/>
</dbReference>
<feature type="binding site" evidence="13">
    <location>
        <position position="360"/>
    </location>
    <ligand>
        <name>substrate</name>
    </ligand>
</feature>
<feature type="binding site" evidence="14">
    <location>
        <position position="160"/>
    </location>
    <ligand>
        <name>thiamine diphosphate</name>
        <dbReference type="ChEBI" id="CHEBI:58937"/>
    </ligand>
</feature>
<dbReference type="RefSeq" id="WP_011416163.1">
    <property type="nucleotide sequence ID" value="NC_007759.1"/>
</dbReference>
<feature type="binding site" evidence="15">
    <location>
        <position position="189"/>
    </location>
    <ligand>
        <name>Mg(2+)</name>
        <dbReference type="ChEBI" id="CHEBI:18420"/>
    </ligand>
</feature>
<evidence type="ECO:0000313" key="19">
    <source>
        <dbReference type="Proteomes" id="UP000001933"/>
    </source>
</evidence>
<dbReference type="FunFam" id="3.40.50.970:FF:000004">
    <property type="entry name" value="Transketolase"/>
    <property type="match status" value="1"/>
</dbReference>
<feature type="binding site" evidence="15">
    <location>
        <position position="159"/>
    </location>
    <ligand>
        <name>Mg(2+)</name>
        <dbReference type="ChEBI" id="CHEBI:18420"/>
    </ligand>
</feature>
<dbReference type="InterPro" id="IPR005474">
    <property type="entry name" value="Transketolase_N"/>
</dbReference>
<feature type="binding site" evidence="13">
    <location>
        <position position="491"/>
    </location>
    <ligand>
        <name>substrate</name>
    </ligand>
</feature>
<feature type="binding site" evidence="13">
    <location>
        <position position="30"/>
    </location>
    <ligand>
        <name>substrate</name>
    </ligand>
</feature>
<dbReference type="GO" id="GO:0005829">
    <property type="term" value="C:cytosol"/>
    <property type="evidence" value="ECO:0007669"/>
    <property type="project" value="TreeGrafter"/>
</dbReference>
<dbReference type="InterPro" id="IPR009014">
    <property type="entry name" value="Transketo_C/PFOR_II"/>
</dbReference>
<dbReference type="InterPro" id="IPR049557">
    <property type="entry name" value="Transketolase_CS"/>
</dbReference>
<organism evidence="18 19">
    <name type="scientific">Syntrophus aciditrophicus (strain SB)</name>
    <dbReference type="NCBI Taxonomy" id="56780"/>
    <lineage>
        <taxon>Bacteria</taxon>
        <taxon>Pseudomonadati</taxon>
        <taxon>Thermodesulfobacteriota</taxon>
        <taxon>Syntrophia</taxon>
        <taxon>Syntrophales</taxon>
        <taxon>Syntrophaceae</taxon>
        <taxon>Syntrophus</taxon>
    </lineage>
</organism>
<evidence type="ECO:0000256" key="16">
    <source>
        <dbReference type="PIRSR" id="PIRSR605478-5"/>
    </source>
</evidence>